<dbReference type="Pfam" id="PF03647">
    <property type="entry name" value="Tmemb_14"/>
    <property type="match status" value="1"/>
</dbReference>
<comment type="similarity">
    <text evidence="2">Belongs to the TMEM14 family.</text>
</comment>
<dbReference type="InterPro" id="IPR005349">
    <property type="entry name" value="TMEM14"/>
</dbReference>
<organism evidence="7 8">
    <name type="scientific">Hydnomerulius pinastri MD-312</name>
    <dbReference type="NCBI Taxonomy" id="994086"/>
    <lineage>
        <taxon>Eukaryota</taxon>
        <taxon>Fungi</taxon>
        <taxon>Dikarya</taxon>
        <taxon>Basidiomycota</taxon>
        <taxon>Agaricomycotina</taxon>
        <taxon>Agaricomycetes</taxon>
        <taxon>Agaricomycetidae</taxon>
        <taxon>Boletales</taxon>
        <taxon>Boletales incertae sedis</taxon>
        <taxon>Leucogyrophana</taxon>
    </lineage>
</organism>
<protein>
    <recommendedName>
        <fullName evidence="9">Transmembrane protein 14</fullName>
    </recommendedName>
</protein>
<feature type="transmembrane region" description="Helical" evidence="6">
    <location>
        <begin position="7"/>
        <end position="25"/>
    </location>
</feature>
<evidence type="ECO:0000256" key="2">
    <source>
        <dbReference type="ARBA" id="ARBA00007590"/>
    </source>
</evidence>
<dbReference type="Gene3D" id="1.10.10.1740">
    <property type="entry name" value="Transmembrane protein 14-like"/>
    <property type="match status" value="1"/>
</dbReference>
<gene>
    <name evidence="7" type="ORF">HYDPIDRAFT_136812</name>
</gene>
<keyword evidence="5 6" id="KW-0472">Membrane</keyword>
<keyword evidence="8" id="KW-1185">Reference proteome</keyword>
<evidence type="ECO:0000313" key="8">
    <source>
        <dbReference type="Proteomes" id="UP000053820"/>
    </source>
</evidence>
<evidence type="ECO:0000256" key="3">
    <source>
        <dbReference type="ARBA" id="ARBA00022692"/>
    </source>
</evidence>
<evidence type="ECO:0000256" key="6">
    <source>
        <dbReference type="SAM" id="Phobius"/>
    </source>
</evidence>
<keyword evidence="4 6" id="KW-1133">Transmembrane helix</keyword>
<feature type="transmembrane region" description="Helical" evidence="6">
    <location>
        <begin position="31"/>
        <end position="47"/>
    </location>
</feature>
<evidence type="ECO:0008006" key="9">
    <source>
        <dbReference type="Google" id="ProtNLM"/>
    </source>
</evidence>
<dbReference type="GO" id="GO:0016020">
    <property type="term" value="C:membrane"/>
    <property type="evidence" value="ECO:0007669"/>
    <property type="project" value="UniProtKB-SubCell"/>
</dbReference>
<dbReference type="Proteomes" id="UP000053820">
    <property type="component" value="Unassembled WGS sequence"/>
</dbReference>
<comment type="subcellular location">
    <subcellularLocation>
        <location evidence="1">Membrane</location>
    </subcellularLocation>
</comment>
<accession>A0A0C9V8E0</accession>
<reference evidence="7 8" key="1">
    <citation type="submission" date="2014-04" db="EMBL/GenBank/DDBJ databases">
        <title>Evolutionary Origins and Diversification of the Mycorrhizal Mutualists.</title>
        <authorList>
            <consortium name="DOE Joint Genome Institute"/>
            <consortium name="Mycorrhizal Genomics Consortium"/>
            <person name="Kohler A."/>
            <person name="Kuo A."/>
            <person name="Nagy L.G."/>
            <person name="Floudas D."/>
            <person name="Copeland A."/>
            <person name="Barry K.W."/>
            <person name="Cichocki N."/>
            <person name="Veneault-Fourrey C."/>
            <person name="LaButti K."/>
            <person name="Lindquist E.A."/>
            <person name="Lipzen A."/>
            <person name="Lundell T."/>
            <person name="Morin E."/>
            <person name="Murat C."/>
            <person name="Riley R."/>
            <person name="Ohm R."/>
            <person name="Sun H."/>
            <person name="Tunlid A."/>
            <person name="Henrissat B."/>
            <person name="Grigoriev I.V."/>
            <person name="Hibbett D.S."/>
            <person name="Martin F."/>
        </authorList>
    </citation>
    <scope>NUCLEOTIDE SEQUENCE [LARGE SCALE GENOMIC DNA]</scope>
    <source>
        <strain evidence="7 8">MD-312</strain>
    </source>
</reference>
<proteinExistence type="inferred from homology"/>
<dbReference type="InterPro" id="IPR044890">
    <property type="entry name" value="TMEM14_sf"/>
</dbReference>
<dbReference type="OrthoDB" id="5620at2759"/>
<keyword evidence="3 6" id="KW-0812">Transmembrane</keyword>
<dbReference type="AlphaFoldDB" id="A0A0C9V8E0"/>
<dbReference type="HOGENOM" id="CLU_096652_3_1_1"/>
<name>A0A0C9V8E0_9AGAM</name>
<sequence length="107" mass="10782">MPIPQSAVPAYAVGGLCVAGGLTGFLKTRSVPSLVAGVSVGLLYIWSAEQIKKGAPNGIEGALGASALLLLSSLPRITKGPVPVLLAVTSAAAGTYYGKTLYALRNQ</sequence>
<dbReference type="EMBL" id="KN839858">
    <property type="protein sequence ID" value="KIJ61959.1"/>
    <property type="molecule type" value="Genomic_DNA"/>
</dbReference>
<evidence type="ECO:0000256" key="4">
    <source>
        <dbReference type="ARBA" id="ARBA00022989"/>
    </source>
</evidence>
<evidence type="ECO:0000256" key="5">
    <source>
        <dbReference type="ARBA" id="ARBA00023136"/>
    </source>
</evidence>
<evidence type="ECO:0000313" key="7">
    <source>
        <dbReference type="EMBL" id="KIJ61959.1"/>
    </source>
</evidence>
<evidence type="ECO:0000256" key="1">
    <source>
        <dbReference type="ARBA" id="ARBA00004370"/>
    </source>
</evidence>